<protein>
    <submittedName>
        <fullName evidence="2">Solitary outer membrane autotransporter beta-barrel domain</fullName>
    </submittedName>
</protein>
<proteinExistence type="predicted"/>
<evidence type="ECO:0000259" key="1">
    <source>
        <dbReference type="Pfam" id="PF11557"/>
    </source>
</evidence>
<feature type="domain" description="Solitary outer membrane autotransporter-like beta-barrel" evidence="1">
    <location>
        <begin position="11"/>
        <end position="70"/>
    </location>
</feature>
<keyword evidence="3" id="KW-1185">Reference proteome</keyword>
<dbReference type="Proteomes" id="UP001169719">
    <property type="component" value="Unassembled WGS sequence"/>
</dbReference>
<evidence type="ECO:0000313" key="2">
    <source>
        <dbReference type="EMBL" id="MDN2481368.1"/>
    </source>
</evidence>
<dbReference type="EMBL" id="JAUEOZ010000001">
    <property type="protein sequence ID" value="MDN2481368.1"/>
    <property type="molecule type" value="Genomic_DNA"/>
</dbReference>
<sequence>MAKSALEIEVAYLSGDAVAEFNTNHYYEASVGYLIHRPFSSDLVDNIGIGLNFNYGSDFKGGAIVLYFNK</sequence>
<accession>A0ABT7XZZ9</accession>
<evidence type="ECO:0000313" key="3">
    <source>
        <dbReference type="Proteomes" id="UP001169719"/>
    </source>
</evidence>
<dbReference type="InterPro" id="IPR021621">
    <property type="entry name" value="Omp_AT"/>
</dbReference>
<dbReference type="Pfam" id="PF11557">
    <property type="entry name" value="Omp_AT"/>
    <property type="match status" value="1"/>
</dbReference>
<reference evidence="2" key="1">
    <citation type="submission" date="2024-05" db="EMBL/GenBank/DDBJ databases">
        <title>Genome Sequences of Four Agar- Degrading Marine Bacteria.</title>
        <authorList>
            <person name="Phillips E.K."/>
            <person name="Shaffer J.C."/>
            <person name="Henson M.W."/>
            <person name="Temperton B."/>
            <person name="Thrash C.J."/>
            <person name="Martin M.O."/>
        </authorList>
    </citation>
    <scope>NUCLEOTIDE SEQUENCE</scope>
    <source>
        <strain evidence="2">EKP203</strain>
    </source>
</reference>
<gene>
    <name evidence="2" type="ORF">QWJ08_08165</name>
</gene>
<name>A0ABT7XZZ9_9VIBR</name>
<organism evidence="2 3">
    <name type="scientific">Vibrio agarivorans</name>
    <dbReference type="NCBI Taxonomy" id="153622"/>
    <lineage>
        <taxon>Bacteria</taxon>
        <taxon>Pseudomonadati</taxon>
        <taxon>Pseudomonadota</taxon>
        <taxon>Gammaproteobacteria</taxon>
        <taxon>Vibrionales</taxon>
        <taxon>Vibrionaceae</taxon>
        <taxon>Vibrio</taxon>
    </lineage>
</organism>
<comment type="caution">
    <text evidence="2">The sequence shown here is derived from an EMBL/GenBank/DDBJ whole genome shotgun (WGS) entry which is preliminary data.</text>
</comment>
<dbReference type="RefSeq" id="WP_289961488.1">
    <property type="nucleotide sequence ID" value="NZ_JAUEOZ010000001.1"/>
</dbReference>